<sequence length="61" mass="7097">MTEKRPGVNRKICVKSEEKAAYMKKLHLPALCQPKEPALRSTWGRTIFSMRRASRQVIIQQ</sequence>
<reference evidence="1" key="1">
    <citation type="submission" date="2019-01" db="EMBL/GenBank/DDBJ databases">
        <authorList>
            <person name="Lista F."/>
            <person name="Anselmo A."/>
        </authorList>
    </citation>
    <scope>NUCLEOTIDE SEQUENCE</scope>
    <source>
        <strain evidence="1">8S</strain>
    </source>
</reference>
<accession>A0A483K5S8</accession>
<dbReference type="EMBL" id="SDCO01000017">
    <property type="protein sequence ID" value="TCX59021.1"/>
    <property type="molecule type" value="Genomic_DNA"/>
</dbReference>
<name>A0A483K5S8_9ENTR</name>
<evidence type="ECO:0000313" key="1">
    <source>
        <dbReference type="EMBL" id="TCX59021.1"/>
    </source>
</evidence>
<protein>
    <submittedName>
        <fullName evidence="1">Uncharacterized protein</fullName>
    </submittedName>
</protein>
<proteinExistence type="predicted"/>
<gene>
    <name evidence="1" type="ORF">ETE84_22010</name>
</gene>
<dbReference type="AlphaFoldDB" id="A0A483K5S8"/>
<comment type="caution">
    <text evidence="1">The sequence shown here is derived from an EMBL/GenBank/DDBJ whole genome shotgun (WGS) entry which is preliminary data.</text>
</comment>
<organism evidence="1">
    <name type="scientific">Klebsiella quasipneumoniae</name>
    <dbReference type="NCBI Taxonomy" id="1463165"/>
    <lineage>
        <taxon>Bacteria</taxon>
        <taxon>Pseudomonadati</taxon>
        <taxon>Pseudomonadota</taxon>
        <taxon>Gammaproteobacteria</taxon>
        <taxon>Enterobacterales</taxon>
        <taxon>Enterobacteriaceae</taxon>
        <taxon>Klebsiella/Raoultella group</taxon>
        <taxon>Klebsiella</taxon>
        <taxon>Klebsiella pneumoniae complex</taxon>
    </lineage>
</organism>